<evidence type="ECO:0000259" key="2">
    <source>
        <dbReference type="Pfam" id="PF08241"/>
    </source>
</evidence>
<feature type="repeat" description="TPR" evidence="1">
    <location>
        <begin position="38"/>
        <end position="71"/>
    </location>
</feature>
<dbReference type="AlphaFoldDB" id="A0A7T0C259"/>
<dbReference type="Pfam" id="PF13414">
    <property type="entry name" value="TPR_11"/>
    <property type="match status" value="1"/>
</dbReference>
<feature type="repeat" description="TPR" evidence="1">
    <location>
        <begin position="140"/>
        <end position="173"/>
    </location>
</feature>
<feature type="repeat" description="TPR" evidence="1">
    <location>
        <begin position="106"/>
        <end position="139"/>
    </location>
</feature>
<dbReference type="Pfam" id="PF00515">
    <property type="entry name" value="TPR_1"/>
    <property type="match status" value="1"/>
</dbReference>
<dbReference type="EMBL" id="CP048620">
    <property type="protein sequence ID" value="QPJ65153.1"/>
    <property type="molecule type" value="Genomic_DNA"/>
</dbReference>
<evidence type="ECO:0000256" key="1">
    <source>
        <dbReference type="PROSITE-ProRule" id="PRU00339"/>
    </source>
</evidence>
<gene>
    <name evidence="3" type="ORF">G3M78_07025</name>
</gene>
<feature type="repeat" description="TPR" evidence="1">
    <location>
        <begin position="174"/>
        <end position="207"/>
    </location>
</feature>
<feature type="domain" description="Methyltransferase type 11" evidence="2">
    <location>
        <begin position="343"/>
        <end position="435"/>
    </location>
</feature>
<dbReference type="Pfam" id="PF13432">
    <property type="entry name" value="TPR_16"/>
    <property type="match status" value="2"/>
</dbReference>
<dbReference type="SMART" id="SM00028">
    <property type="entry name" value="TPR"/>
    <property type="match status" value="8"/>
</dbReference>
<accession>A0A7T0C259</accession>
<dbReference type="GO" id="GO:0008757">
    <property type="term" value="F:S-adenosylmethionine-dependent methyltransferase activity"/>
    <property type="evidence" value="ECO:0007669"/>
    <property type="project" value="InterPro"/>
</dbReference>
<dbReference type="Pfam" id="PF08241">
    <property type="entry name" value="Methyltransf_11"/>
    <property type="match status" value="1"/>
</dbReference>
<organism evidence="3 4">
    <name type="scientific">Candidatus Nitrohelix vancouverensis</name>
    <dbReference type="NCBI Taxonomy" id="2705534"/>
    <lineage>
        <taxon>Bacteria</taxon>
        <taxon>Pseudomonadati</taxon>
        <taxon>Nitrospinota/Tectimicrobiota group</taxon>
        <taxon>Nitrospinota</taxon>
        <taxon>Nitrospinia</taxon>
        <taxon>Nitrospinales</taxon>
        <taxon>Nitrospinaceae</taxon>
        <taxon>Candidatus Nitrohelix</taxon>
    </lineage>
</organism>
<proteinExistence type="predicted"/>
<dbReference type="PANTHER" id="PTHR44366">
    <property type="entry name" value="UDP-N-ACETYLGLUCOSAMINE--PEPTIDE N-ACETYLGLUCOSAMINYLTRANSFERASE 110 KDA SUBUNIT"/>
    <property type="match status" value="1"/>
</dbReference>
<dbReference type="PROSITE" id="PS50293">
    <property type="entry name" value="TPR_REGION"/>
    <property type="match status" value="2"/>
</dbReference>
<dbReference type="InterPro" id="IPR013216">
    <property type="entry name" value="Methyltransf_11"/>
</dbReference>
<evidence type="ECO:0000313" key="3">
    <source>
        <dbReference type="EMBL" id="QPJ65153.1"/>
    </source>
</evidence>
<dbReference type="Gene3D" id="3.40.50.150">
    <property type="entry name" value="Vaccinia Virus protein VP39"/>
    <property type="match status" value="1"/>
</dbReference>
<evidence type="ECO:0000313" key="4">
    <source>
        <dbReference type="Proteomes" id="UP000594464"/>
    </source>
</evidence>
<dbReference type="GO" id="GO:0006493">
    <property type="term" value="P:protein O-linked glycosylation"/>
    <property type="evidence" value="ECO:0007669"/>
    <property type="project" value="InterPro"/>
</dbReference>
<dbReference type="PANTHER" id="PTHR44366:SF1">
    <property type="entry name" value="UDP-N-ACETYLGLUCOSAMINE--PEPTIDE N-ACETYLGLUCOSAMINYLTRANSFERASE 110 KDA SUBUNIT"/>
    <property type="match status" value="1"/>
</dbReference>
<dbReference type="Gene3D" id="1.25.40.10">
    <property type="entry name" value="Tetratricopeptide repeat domain"/>
    <property type="match status" value="3"/>
</dbReference>
<feature type="repeat" description="TPR" evidence="1">
    <location>
        <begin position="4"/>
        <end position="37"/>
    </location>
</feature>
<dbReference type="CDD" id="cd02440">
    <property type="entry name" value="AdoMet_MTases"/>
    <property type="match status" value="1"/>
</dbReference>
<dbReference type="InterPro" id="IPR011990">
    <property type="entry name" value="TPR-like_helical_dom_sf"/>
</dbReference>
<feature type="repeat" description="TPR" evidence="1">
    <location>
        <begin position="72"/>
        <end position="105"/>
    </location>
</feature>
<dbReference type="InterPro" id="IPR029063">
    <property type="entry name" value="SAM-dependent_MTases_sf"/>
</dbReference>
<dbReference type="SUPFAM" id="SSF53335">
    <property type="entry name" value="S-adenosyl-L-methionine-dependent methyltransferases"/>
    <property type="match status" value="1"/>
</dbReference>
<dbReference type="PROSITE" id="PS50005">
    <property type="entry name" value="TPR"/>
    <property type="match status" value="8"/>
</dbReference>
<dbReference type="Proteomes" id="UP000594464">
    <property type="component" value="Chromosome"/>
</dbReference>
<dbReference type="SUPFAM" id="SSF81901">
    <property type="entry name" value="HCP-like"/>
    <property type="match status" value="1"/>
</dbReference>
<feature type="repeat" description="TPR" evidence="1">
    <location>
        <begin position="208"/>
        <end position="241"/>
    </location>
</feature>
<reference evidence="4" key="1">
    <citation type="submission" date="2020-02" db="EMBL/GenBank/DDBJ databases">
        <title>Genomic and physiological characterization of two novel Nitrospinaceae genera.</title>
        <authorList>
            <person name="Mueller A.J."/>
            <person name="Jung M.-Y."/>
            <person name="Strachan C.R."/>
            <person name="Herbold C.W."/>
            <person name="Kirkegaard R.H."/>
            <person name="Daims H."/>
        </authorList>
    </citation>
    <scope>NUCLEOTIDE SEQUENCE [LARGE SCALE GENOMIC DNA]</scope>
</reference>
<dbReference type="GO" id="GO:0097363">
    <property type="term" value="F:protein O-acetylglucosaminyltransferase activity"/>
    <property type="evidence" value="ECO:0007669"/>
    <property type="project" value="TreeGrafter"/>
</dbReference>
<dbReference type="InterPro" id="IPR019734">
    <property type="entry name" value="TPR_rpt"/>
</dbReference>
<name>A0A7T0C259_9BACT</name>
<feature type="repeat" description="TPR" evidence="1">
    <location>
        <begin position="242"/>
        <end position="275"/>
    </location>
</feature>
<dbReference type="KEGG" id="nva:G3M78_07025"/>
<dbReference type="InterPro" id="IPR037919">
    <property type="entry name" value="OGT"/>
</dbReference>
<sequence>MTDSQQIMQSAMEVLQSGDVKSAIELFEQALAMTPADFDALHILGVLEHRQGHCERAESLIRQALEVNPQFPEAHYNLGRVLDDLNRGDEAIASYRIALSLNSNMDAAWFNLGLAHERRQNLNEAAEAYRNAIRVNAEDADYHFNLGNIYFVQKDPVLAIESYDAALNLNPSYYMALNNRGIAYRELGNLERAIDSYQKAIGLRPDFGDAYFNLGNAYEAAGNLQWAGEAYETAIDYRPDMTKAHNNLGNVYYSLGQWDKALSEYETAVTLDPDSESAQHMLHSLKGENANKAPDRYVATLFDKAATDFEDRLVNDLKYDSPRELREELSKLVSADKRFANALDLGCGTGLSGAAFRSIADRLTGVDLSSRMVALAKAKGIYQELAVGEILDYLQGTEESFDLFLAADVLAYLGDLSALFEAVRRRALPSAYFLFTLEGVEGQDYVLRKTGRFAHSRPYIERLAMQLQFHIEVCAETVIRTENDKPITGMNLILKCL</sequence>
<protein>
    <submittedName>
        <fullName evidence="3">Tetratricopeptide repeat protein</fullName>
    </submittedName>
</protein>
<keyword evidence="1" id="KW-0802">TPR repeat</keyword>